<dbReference type="EMBL" id="QTTT01000001">
    <property type="protein sequence ID" value="REF00509.1"/>
    <property type="molecule type" value="Genomic_DNA"/>
</dbReference>
<evidence type="ECO:0000256" key="1">
    <source>
        <dbReference type="ARBA" id="ARBA00004651"/>
    </source>
</evidence>
<dbReference type="Proteomes" id="UP000256661">
    <property type="component" value="Unassembled WGS sequence"/>
</dbReference>
<evidence type="ECO:0000313" key="9">
    <source>
        <dbReference type="Proteomes" id="UP000256661"/>
    </source>
</evidence>
<keyword evidence="2" id="KW-1003">Cell membrane</keyword>
<organism evidence="8 9">
    <name type="scientific">Thermomonospora umbrina</name>
    <dbReference type="NCBI Taxonomy" id="111806"/>
    <lineage>
        <taxon>Bacteria</taxon>
        <taxon>Bacillati</taxon>
        <taxon>Actinomycetota</taxon>
        <taxon>Actinomycetes</taxon>
        <taxon>Streptosporangiales</taxon>
        <taxon>Thermomonosporaceae</taxon>
        <taxon>Thermomonospora</taxon>
    </lineage>
</organism>
<keyword evidence="5 6" id="KW-0472">Membrane</keyword>
<feature type="transmembrane region" description="Helical" evidence="6">
    <location>
        <begin position="120"/>
        <end position="141"/>
    </location>
</feature>
<dbReference type="Pfam" id="PF02656">
    <property type="entry name" value="DUF202"/>
    <property type="match status" value="1"/>
</dbReference>
<proteinExistence type="predicted"/>
<evidence type="ECO:0000259" key="7">
    <source>
        <dbReference type="Pfam" id="PF02656"/>
    </source>
</evidence>
<evidence type="ECO:0000313" key="8">
    <source>
        <dbReference type="EMBL" id="REF00509.1"/>
    </source>
</evidence>
<reference evidence="8 9" key="1">
    <citation type="submission" date="2018-08" db="EMBL/GenBank/DDBJ databases">
        <title>Sequencing the genomes of 1000 actinobacteria strains.</title>
        <authorList>
            <person name="Klenk H.-P."/>
        </authorList>
    </citation>
    <scope>NUCLEOTIDE SEQUENCE [LARGE SCALE GENOMIC DNA]</scope>
    <source>
        <strain evidence="8 9">DSM 43927</strain>
    </source>
</reference>
<dbReference type="AlphaFoldDB" id="A0A3D9SXD8"/>
<dbReference type="GO" id="GO:0005886">
    <property type="term" value="C:plasma membrane"/>
    <property type="evidence" value="ECO:0007669"/>
    <property type="project" value="UniProtKB-SubCell"/>
</dbReference>
<keyword evidence="3 6" id="KW-0812">Transmembrane</keyword>
<comment type="caution">
    <text evidence="8">The sequence shown here is derived from an EMBL/GenBank/DDBJ whole genome shotgun (WGS) entry which is preliminary data.</text>
</comment>
<keyword evidence="4 6" id="KW-1133">Transmembrane helix</keyword>
<feature type="domain" description="DUF202" evidence="7">
    <location>
        <begin position="40"/>
        <end position="108"/>
    </location>
</feature>
<evidence type="ECO:0000256" key="4">
    <source>
        <dbReference type="ARBA" id="ARBA00022989"/>
    </source>
</evidence>
<accession>A0A3D9SXD8</accession>
<feature type="transmembrane region" description="Helical" evidence="6">
    <location>
        <begin position="49"/>
        <end position="70"/>
    </location>
</feature>
<gene>
    <name evidence="8" type="ORF">DFJ69_6053</name>
</gene>
<dbReference type="PANTHER" id="PTHR34187:SF2">
    <property type="entry name" value="DUF202 DOMAIN-CONTAINING PROTEIN"/>
    <property type="match status" value="1"/>
</dbReference>
<feature type="transmembrane region" description="Helical" evidence="6">
    <location>
        <begin position="82"/>
        <end position="99"/>
    </location>
</feature>
<comment type="subcellular location">
    <subcellularLocation>
        <location evidence="1">Cell membrane</location>
        <topology evidence="1">Multi-pass membrane protein</topology>
    </subcellularLocation>
</comment>
<keyword evidence="9" id="KW-1185">Reference proteome</keyword>
<sequence>MALTLHPRPVPWGEIWRLLSWYMRRVGRGGVEGGSEPDARFTFANERTFLAWNRTALALVIAGLAIVQVLPPFRGWPWGRHLLAFPLIGLGAVLPGGAYREWRRNQRALRHGDPLPASALPRLLVGVITVVGLVATALVAVPS</sequence>
<evidence type="ECO:0000256" key="2">
    <source>
        <dbReference type="ARBA" id="ARBA00022475"/>
    </source>
</evidence>
<evidence type="ECO:0000256" key="3">
    <source>
        <dbReference type="ARBA" id="ARBA00022692"/>
    </source>
</evidence>
<name>A0A3D9SXD8_9ACTN</name>
<evidence type="ECO:0000256" key="6">
    <source>
        <dbReference type="SAM" id="Phobius"/>
    </source>
</evidence>
<evidence type="ECO:0000256" key="5">
    <source>
        <dbReference type="ARBA" id="ARBA00023136"/>
    </source>
</evidence>
<dbReference type="PANTHER" id="PTHR34187">
    <property type="entry name" value="FGR18P"/>
    <property type="match status" value="1"/>
</dbReference>
<dbReference type="InterPro" id="IPR003807">
    <property type="entry name" value="DUF202"/>
</dbReference>
<dbReference type="InterPro" id="IPR052053">
    <property type="entry name" value="IM_YidH-like"/>
</dbReference>
<protein>
    <submittedName>
        <fullName evidence="8">Putative membrane protein</fullName>
    </submittedName>
</protein>